<feature type="non-terminal residue" evidence="1">
    <location>
        <position position="1"/>
    </location>
</feature>
<proteinExistence type="predicted"/>
<comment type="caution">
    <text evidence="1">The sequence shown here is derived from an EMBL/GenBank/DDBJ whole genome shotgun (WGS) entry which is preliminary data.</text>
</comment>
<gene>
    <name evidence="1" type="ORF">SCALOS_LOCUS9918</name>
</gene>
<evidence type="ECO:0000313" key="1">
    <source>
        <dbReference type="EMBL" id="CAG8686267.1"/>
    </source>
</evidence>
<keyword evidence="2" id="KW-1185">Reference proteome</keyword>
<accession>A0ACA9P043</accession>
<dbReference type="Proteomes" id="UP000789860">
    <property type="component" value="Unassembled WGS sequence"/>
</dbReference>
<sequence>VEDWLKKIERSFENERNSWNINRKKKKPEMIEPTYGDPHSKRSFKI</sequence>
<reference evidence="1" key="1">
    <citation type="submission" date="2021-06" db="EMBL/GenBank/DDBJ databases">
        <authorList>
            <person name="Kallberg Y."/>
            <person name="Tangrot J."/>
            <person name="Rosling A."/>
        </authorList>
    </citation>
    <scope>NUCLEOTIDE SEQUENCE</scope>
    <source>
        <strain evidence="1">AU212A</strain>
    </source>
</reference>
<dbReference type="EMBL" id="CAJVPM010033779">
    <property type="protein sequence ID" value="CAG8686267.1"/>
    <property type="molecule type" value="Genomic_DNA"/>
</dbReference>
<organism evidence="1 2">
    <name type="scientific">Scutellospora calospora</name>
    <dbReference type="NCBI Taxonomy" id="85575"/>
    <lineage>
        <taxon>Eukaryota</taxon>
        <taxon>Fungi</taxon>
        <taxon>Fungi incertae sedis</taxon>
        <taxon>Mucoromycota</taxon>
        <taxon>Glomeromycotina</taxon>
        <taxon>Glomeromycetes</taxon>
        <taxon>Diversisporales</taxon>
        <taxon>Gigasporaceae</taxon>
        <taxon>Scutellospora</taxon>
    </lineage>
</organism>
<name>A0ACA9P043_9GLOM</name>
<evidence type="ECO:0000313" key="2">
    <source>
        <dbReference type="Proteomes" id="UP000789860"/>
    </source>
</evidence>
<protein>
    <submittedName>
        <fullName evidence="1">5185_t:CDS:1</fullName>
    </submittedName>
</protein>